<feature type="transmembrane region" description="Helical" evidence="1">
    <location>
        <begin position="47"/>
        <end position="69"/>
    </location>
</feature>
<gene>
    <name evidence="2" type="ORF">EB03_00911</name>
</gene>
<keyword evidence="1" id="KW-0472">Membrane</keyword>
<sequence length="145" mass="17546">MAQIWLRRLIEYKRKYNQVMQGRYATFDSLNRVLLILALFFRLFQFLLPFSIGYFLFWGLLGLIVFRLLSKKIYVRINENRKFIEKSNQIKLWFSQLRKPKNSKKVMEYTFFSCPTCHQKQRAPRGKGRIRVTCKKCGTQFETKV</sequence>
<protein>
    <recommendedName>
        <fullName evidence="4">Zn-finger containing protein</fullName>
    </recommendedName>
</protein>
<accession>A0AB37ID76</accession>
<keyword evidence="1" id="KW-0812">Transmembrane</keyword>
<organism evidence="2 3">
    <name type="scientific">Enterococcus hirae</name>
    <dbReference type="NCBI Taxonomy" id="1354"/>
    <lineage>
        <taxon>Bacteria</taxon>
        <taxon>Bacillati</taxon>
        <taxon>Bacillota</taxon>
        <taxon>Bacilli</taxon>
        <taxon>Lactobacillales</taxon>
        <taxon>Enterococcaceae</taxon>
        <taxon>Enterococcus</taxon>
    </lineage>
</organism>
<dbReference type="Proteomes" id="UP000253498">
    <property type="component" value="Unassembled WGS sequence"/>
</dbReference>
<name>A0AB37ID76_ENTHR</name>
<evidence type="ECO:0000313" key="2">
    <source>
        <dbReference type="EMBL" id="RBT69241.1"/>
    </source>
</evidence>
<comment type="caution">
    <text evidence="2">The sequence shown here is derived from an EMBL/GenBank/DDBJ whole genome shotgun (WGS) entry which is preliminary data.</text>
</comment>
<evidence type="ECO:0000256" key="1">
    <source>
        <dbReference type="SAM" id="Phobius"/>
    </source>
</evidence>
<dbReference type="RefSeq" id="WP_010719021.1">
    <property type="nucleotide sequence ID" value="NZ_CP023011.2"/>
</dbReference>
<reference evidence="2 3" key="1">
    <citation type="submission" date="2015-06" db="EMBL/GenBank/DDBJ databases">
        <title>The Genome Sequence of Enterococcus hirae 88EA1.</title>
        <authorList>
            <consortium name="The Broad Institute Genomics Platform"/>
            <consortium name="The Broad Institute Genome Sequencing Center for Infectious Disease"/>
            <person name="Earl A.M."/>
            <person name="Van Tyne D."/>
            <person name="Lebreton F."/>
            <person name="Saavedra J.T."/>
            <person name="Gilmore M.S."/>
            <person name="Manson McGuire A."/>
            <person name="Clock S."/>
            <person name="Crupain M."/>
            <person name="Rangan U."/>
            <person name="Young S."/>
            <person name="Abouelleil A."/>
            <person name="Cao P."/>
            <person name="Chapman S.B."/>
            <person name="Griggs A."/>
            <person name="Priest M."/>
            <person name="Shea T."/>
            <person name="Wortman J."/>
            <person name="Nusbaum C."/>
            <person name="Birren B."/>
        </authorList>
    </citation>
    <scope>NUCLEOTIDE SEQUENCE [LARGE SCALE GENOMIC DNA]</scope>
    <source>
        <strain evidence="2 3">88EA1</strain>
    </source>
</reference>
<dbReference type="EMBL" id="LESJ01000004">
    <property type="protein sequence ID" value="RBT69241.1"/>
    <property type="molecule type" value="Genomic_DNA"/>
</dbReference>
<evidence type="ECO:0008006" key="4">
    <source>
        <dbReference type="Google" id="ProtNLM"/>
    </source>
</evidence>
<keyword evidence="1" id="KW-1133">Transmembrane helix</keyword>
<evidence type="ECO:0000313" key="3">
    <source>
        <dbReference type="Proteomes" id="UP000253498"/>
    </source>
</evidence>
<dbReference type="GeneID" id="56787394"/>
<proteinExistence type="predicted"/>
<dbReference type="AlphaFoldDB" id="A0AB37ID76"/>